<feature type="transmembrane region" description="Helical" evidence="5">
    <location>
        <begin position="100"/>
        <end position="124"/>
    </location>
</feature>
<keyword evidence="8" id="KW-1185">Reference proteome</keyword>
<keyword evidence="2 5" id="KW-0812">Transmembrane</keyword>
<feature type="transmembrane region" description="Helical" evidence="5">
    <location>
        <begin position="32"/>
        <end position="52"/>
    </location>
</feature>
<keyword evidence="4 5" id="KW-0472">Membrane</keyword>
<evidence type="ECO:0000256" key="3">
    <source>
        <dbReference type="ARBA" id="ARBA00022989"/>
    </source>
</evidence>
<dbReference type="Proteomes" id="UP001207228">
    <property type="component" value="Unassembled WGS sequence"/>
</dbReference>
<comment type="caution">
    <text evidence="7">The sequence shown here is derived from an EMBL/GenBank/DDBJ whole genome shotgun (WGS) entry which is preliminary data.</text>
</comment>
<name>A0ABT3RAH0_9BACT</name>
<gene>
    <name evidence="7" type="ORF">OO017_00630</name>
</gene>
<proteinExistence type="predicted"/>
<feature type="domain" description="DUF1232" evidence="6">
    <location>
        <begin position="35"/>
        <end position="69"/>
    </location>
</feature>
<dbReference type="InterPro" id="IPR010652">
    <property type="entry name" value="DUF1232"/>
</dbReference>
<sequence length="130" mass="14881">MPHLYTLKQKAHSLHTTIYALYLAYKDTRARWYVRVLLAVSIAYAVSPLDLVPDLMPVFGYLDDVVMVAMGLSASYKLLPRDVLQEARLEAYEEMSRSVVAVKVIGYTWMLLLTLLAMLCYKFLFLNIPS</sequence>
<evidence type="ECO:0000313" key="8">
    <source>
        <dbReference type="Proteomes" id="UP001207228"/>
    </source>
</evidence>
<accession>A0ABT3RAH0</accession>
<organism evidence="7 8">
    <name type="scientific">Pontibacter anaerobius</name>
    <dbReference type="NCBI Taxonomy" id="2993940"/>
    <lineage>
        <taxon>Bacteria</taxon>
        <taxon>Pseudomonadati</taxon>
        <taxon>Bacteroidota</taxon>
        <taxon>Cytophagia</taxon>
        <taxon>Cytophagales</taxon>
        <taxon>Hymenobacteraceae</taxon>
        <taxon>Pontibacter</taxon>
    </lineage>
</organism>
<evidence type="ECO:0000259" key="6">
    <source>
        <dbReference type="Pfam" id="PF06803"/>
    </source>
</evidence>
<evidence type="ECO:0000256" key="5">
    <source>
        <dbReference type="SAM" id="Phobius"/>
    </source>
</evidence>
<evidence type="ECO:0000256" key="1">
    <source>
        <dbReference type="ARBA" id="ARBA00004127"/>
    </source>
</evidence>
<dbReference type="Pfam" id="PF06803">
    <property type="entry name" value="DUF1232"/>
    <property type="match status" value="1"/>
</dbReference>
<evidence type="ECO:0000256" key="2">
    <source>
        <dbReference type="ARBA" id="ARBA00022692"/>
    </source>
</evidence>
<keyword evidence="3 5" id="KW-1133">Transmembrane helix</keyword>
<evidence type="ECO:0000313" key="7">
    <source>
        <dbReference type="EMBL" id="MCX2738438.1"/>
    </source>
</evidence>
<reference evidence="7 8" key="1">
    <citation type="submission" date="2022-11" db="EMBL/GenBank/DDBJ databases">
        <title>The characterization of three novel Bacteroidetes species and genomic analysis of their roles in tidal elemental geochemical cycles.</title>
        <authorList>
            <person name="Ma K.-J."/>
        </authorList>
    </citation>
    <scope>NUCLEOTIDE SEQUENCE [LARGE SCALE GENOMIC DNA]</scope>
    <source>
        <strain evidence="7 8">M82</strain>
    </source>
</reference>
<dbReference type="RefSeq" id="WP_266050509.1">
    <property type="nucleotide sequence ID" value="NZ_JAPFQO010000001.1"/>
</dbReference>
<evidence type="ECO:0000256" key="4">
    <source>
        <dbReference type="ARBA" id="ARBA00023136"/>
    </source>
</evidence>
<protein>
    <submittedName>
        <fullName evidence="7">YkvA family protein</fullName>
    </submittedName>
</protein>
<dbReference type="EMBL" id="JAPFQO010000001">
    <property type="protein sequence ID" value="MCX2738438.1"/>
    <property type="molecule type" value="Genomic_DNA"/>
</dbReference>
<comment type="subcellular location">
    <subcellularLocation>
        <location evidence="1">Endomembrane system</location>
        <topology evidence="1">Multi-pass membrane protein</topology>
    </subcellularLocation>
</comment>